<feature type="compositionally biased region" description="Basic and acidic residues" evidence="1">
    <location>
        <begin position="62"/>
        <end position="94"/>
    </location>
</feature>
<dbReference type="AlphaFoldDB" id="A0A5B7ENI9"/>
<feature type="region of interest" description="Disordered" evidence="1">
    <location>
        <begin position="62"/>
        <end position="97"/>
    </location>
</feature>
<proteinExistence type="predicted"/>
<keyword evidence="3" id="KW-1185">Reference proteome</keyword>
<reference evidence="2 3" key="1">
    <citation type="submission" date="2019-05" db="EMBL/GenBank/DDBJ databases">
        <title>Another draft genome of Portunus trituberculatus and its Hox gene families provides insights of decapod evolution.</title>
        <authorList>
            <person name="Jeong J.-H."/>
            <person name="Song I."/>
            <person name="Kim S."/>
            <person name="Choi T."/>
            <person name="Kim D."/>
            <person name="Ryu S."/>
            <person name="Kim W."/>
        </authorList>
    </citation>
    <scope>NUCLEOTIDE SEQUENCE [LARGE SCALE GENOMIC DNA]</scope>
    <source>
        <tissue evidence="2">Muscle</tissue>
    </source>
</reference>
<feature type="region of interest" description="Disordered" evidence="1">
    <location>
        <begin position="1"/>
        <end position="28"/>
    </location>
</feature>
<dbReference type="EMBL" id="VSRR010003131">
    <property type="protein sequence ID" value="MPC34786.1"/>
    <property type="molecule type" value="Genomic_DNA"/>
</dbReference>
<protein>
    <submittedName>
        <fullName evidence="2">Uncharacterized protein</fullName>
    </submittedName>
</protein>
<sequence>MTWEANVKVGPQGRDGQECGDPALERGRNFRSPSWLVTSVVVARSDTTIDCCLLHHDPASVSTHLDETQVEEEKKRDKGNKGREGSGPDRKDPDATLGRRRWCSVGVVVYGRRRRPEEDKCSQSRVG</sequence>
<organism evidence="2 3">
    <name type="scientific">Portunus trituberculatus</name>
    <name type="common">Swimming crab</name>
    <name type="synonym">Neptunus trituberculatus</name>
    <dbReference type="NCBI Taxonomy" id="210409"/>
    <lineage>
        <taxon>Eukaryota</taxon>
        <taxon>Metazoa</taxon>
        <taxon>Ecdysozoa</taxon>
        <taxon>Arthropoda</taxon>
        <taxon>Crustacea</taxon>
        <taxon>Multicrustacea</taxon>
        <taxon>Malacostraca</taxon>
        <taxon>Eumalacostraca</taxon>
        <taxon>Eucarida</taxon>
        <taxon>Decapoda</taxon>
        <taxon>Pleocyemata</taxon>
        <taxon>Brachyura</taxon>
        <taxon>Eubrachyura</taxon>
        <taxon>Portunoidea</taxon>
        <taxon>Portunidae</taxon>
        <taxon>Portuninae</taxon>
        <taxon>Portunus</taxon>
    </lineage>
</organism>
<comment type="caution">
    <text evidence="2">The sequence shown here is derived from an EMBL/GenBank/DDBJ whole genome shotgun (WGS) entry which is preliminary data.</text>
</comment>
<gene>
    <name evidence="2" type="ORF">E2C01_028187</name>
</gene>
<evidence type="ECO:0000313" key="2">
    <source>
        <dbReference type="EMBL" id="MPC34786.1"/>
    </source>
</evidence>
<evidence type="ECO:0000256" key="1">
    <source>
        <dbReference type="SAM" id="MobiDB-lite"/>
    </source>
</evidence>
<dbReference type="Proteomes" id="UP000324222">
    <property type="component" value="Unassembled WGS sequence"/>
</dbReference>
<accession>A0A5B7ENI9</accession>
<name>A0A5B7ENI9_PORTR</name>
<evidence type="ECO:0000313" key="3">
    <source>
        <dbReference type="Proteomes" id="UP000324222"/>
    </source>
</evidence>